<evidence type="ECO:0000313" key="2">
    <source>
        <dbReference type="EMBL" id="EPS34508.1"/>
    </source>
</evidence>
<keyword evidence="3" id="KW-1185">Reference proteome</keyword>
<organism evidence="2 3">
    <name type="scientific">Penicillium oxalicum (strain 114-2 / CGMCC 5302)</name>
    <name type="common">Penicillium decumbens</name>
    <dbReference type="NCBI Taxonomy" id="933388"/>
    <lineage>
        <taxon>Eukaryota</taxon>
        <taxon>Fungi</taxon>
        <taxon>Dikarya</taxon>
        <taxon>Ascomycota</taxon>
        <taxon>Pezizomycotina</taxon>
        <taxon>Eurotiomycetes</taxon>
        <taxon>Eurotiomycetidae</taxon>
        <taxon>Eurotiales</taxon>
        <taxon>Aspergillaceae</taxon>
        <taxon>Penicillium</taxon>
    </lineage>
</organism>
<feature type="region of interest" description="Disordered" evidence="1">
    <location>
        <begin position="1"/>
        <end position="27"/>
    </location>
</feature>
<gene>
    <name evidence="2" type="ORF">PDE_09472</name>
</gene>
<feature type="region of interest" description="Disordered" evidence="1">
    <location>
        <begin position="78"/>
        <end position="107"/>
    </location>
</feature>
<accession>S8B6I7</accession>
<sequence length="156" mass="17528">MFNVRAKAGSAARCRSEKEKKTVGEASGGHCSPVMMQLGFLLCPPSFLHKSCLVPSIIIHPNLTPSSWVASFVPPPDKWRRQNMHPPKGEKVESKRERERADVRFGDERSHPNMIMIEGSTATNPGPVRLMPWLDARPRRRTVVLHWETSQALSPP</sequence>
<name>S8B6I7_PENO1</name>
<dbReference type="EMBL" id="KB644415">
    <property type="protein sequence ID" value="EPS34508.1"/>
    <property type="molecule type" value="Genomic_DNA"/>
</dbReference>
<dbReference type="AlphaFoldDB" id="S8B6I7"/>
<reference evidence="2 3" key="1">
    <citation type="journal article" date="2013" name="PLoS ONE">
        <title>Genomic and secretomic analyses reveal unique features of the lignocellulolytic enzyme system of Penicillium decumbens.</title>
        <authorList>
            <person name="Liu G."/>
            <person name="Zhang L."/>
            <person name="Wei X."/>
            <person name="Zou G."/>
            <person name="Qin Y."/>
            <person name="Ma L."/>
            <person name="Li J."/>
            <person name="Zheng H."/>
            <person name="Wang S."/>
            <person name="Wang C."/>
            <person name="Xun L."/>
            <person name="Zhao G.-P."/>
            <person name="Zhou Z."/>
            <person name="Qu Y."/>
        </authorList>
    </citation>
    <scope>NUCLEOTIDE SEQUENCE [LARGE SCALE GENOMIC DNA]</scope>
    <source>
        <strain evidence="3">114-2 / CGMCC 5302</strain>
    </source>
</reference>
<dbReference type="HOGENOM" id="CLU_1687259_0_0_1"/>
<feature type="compositionally biased region" description="Basic and acidic residues" evidence="1">
    <location>
        <begin position="14"/>
        <end position="23"/>
    </location>
</feature>
<proteinExistence type="predicted"/>
<evidence type="ECO:0000256" key="1">
    <source>
        <dbReference type="SAM" id="MobiDB-lite"/>
    </source>
</evidence>
<feature type="compositionally biased region" description="Basic and acidic residues" evidence="1">
    <location>
        <begin position="87"/>
        <end position="107"/>
    </location>
</feature>
<protein>
    <submittedName>
        <fullName evidence="2">Uncharacterized protein</fullName>
    </submittedName>
</protein>
<dbReference type="Proteomes" id="UP000019376">
    <property type="component" value="Unassembled WGS sequence"/>
</dbReference>
<evidence type="ECO:0000313" key="3">
    <source>
        <dbReference type="Proteomes" id="UP000019376"/>
    </source>
</evidence>